<dbReference type="InterPro" id="IPR016181">
    <property type="entry name" value="Acyl_CoA_acyltransferase"/>
</dbReference>
<organism evidence="2 3">
    <name type="scientific">Methanocorpusculum vombati</name>
    <dbReference type="NCBI Taxonomy" id="3002864"/>
    <lineage>
        <taxon>Archaea</taxon>
        <taxon>Methanobacteriati</taxon>
        <taxon>Methanobacteriota</taxon>
        <taxon>Stenosarchaea group</taxon>
        <taxon>Methanomicrobia</taxon>
        <taxon>Methanomicrobiales</taxon>
        <taxon>Methanocorpusculaceae</taxon>
        <taxon>Methanocorpusculum</taxon>
    </lineage>
</organism>
<sequence length="166" mass="18610">MLITDRLTILPLTTDQFDLLLRDKKSLERSLGLRPSGIPLDTHTHEAMSGLFREAKSHPENYFWYTYWIIILRADAVAVGGLCFMQEPDAAGESEIGYGIDPPFQNCGYMTEALSAVCSWAKGRTNVRTITAGTETTNTASRRVLEKNGFSLSNRDGDQTYWRIAL</sequence>
<comment type="caution">
    <text evidence="2">The sequence shown here is derived from an EMBL/GenBank/DDBJ whole genome shotgun (WGS) entry which is preliminary data.</text>
</comment>
<gene>
    <name evidence="2" type="ORF">O0S09_06125</name>
</gene>
<accession>A0ABT4IMP1</accession>
<evidence type="ECO:0000259" key="1">
    <source>
        <dbReference type="PROSITE" id="PS51186"/>
    </source>
</evidence>
<protein>
    <submittedName>
        <fullName evidence="2">GNAT family N-acetyltransferase</fullName>
    </submittedName>
</protein>
<proteinExistence type="predicted"/>
<dbReference type="PROSITE" id="PS51186">
    <property type="entry name" value="GNAT"/>
    <property type="match status" value="1"/>
</dbReference>
<reference evidence="2" key="1">
    <citation type="submission" date="2022-12" db="EMBL/GenBank/DDBJ databases">
        <title>Isolation and characterisation of novel Methanocorpusculum spp. from native Australian herbivores indicates the genus is ancestrally host-associated.</title>
        <authorList>
            <person name="Volmer J.G."/>
            <person name="Soo R.M."/>
            <person name="Evans P.N."/>
            <person name="Hoedt E.C."/>
            <person name="Astorga Alsina A.L."/>
            <person name="Woodcroft B.J."/>
            <person name="Tyson G.W."/>
            <person name="Hugenholtz P."/>
            <person name="Morrison M."/>
        </authorList>
    </citation>
    <scope>NUCLEOTIDE SEQUENCE</scope>
    <source>
        <strain evidence="2">CW153</strain>
    </source>
</reference>
<dbReference type="CDD" id="cd04301">
    <property type="entry name" value="NAT_SF"/>
    <property type="match status" value="1"/>
</dbReference>
<keyword evidence="3" id="KW-1185">Reference proteome</keyword>
<evidence type="ECO:0000313" key="2">
    <source>
        <dbReference type="EMBL" id="MCZ0862831.1"/>
    </source>
</evidence>
<dbReference type="Pfam" id="PF13302">
    <property type="entry name" value="Acetyltransf_3"/>
    <property type="match status" value="1"/>
</dbReference>
<dbReference type="RefSeq" id="WP_268923090.1">
    <property type="nucleotide sequence ID" value="NZ_JAPTGC010000007.1"/>
</dbReference>
<dbReference type="Proteomes" id="UP001141336">
    <property type="component" value="Unassembled WGS sequence"/>
</dbReference>
<dbReference type="InterPro" id="IPR000182">
    <property type="entry name" value="GNAT_dom"/>
</dbReference>
<dbReference type="Gene3D" id="3.40.630.30">
    <property type="match status" value="1"/>
</dbReference>
<dbReference type="InterPro" id="IPR051531">
    <property type="entry name" value="N-acetyltransferase"/>
</dbReference>
<dbReference type="SUPFAM" id="SSF55729">
    <property type="entry name" value="Acyl-CoA N-acyltransferases (Nat)"/>
    <property type="match status" value="1"/>
</dbReference>
<dbReference type="PANTHER" id="PTHR43792">
    <property type="entry name" value="GNAT FAMILY, PUTATIVE (AFU_ORTHOLOGUE AFUA_3G00765)-RELATED-RELATED"/>
    <property type="match status" value="1"/>
</dbReference>
<dbReference type="PANTHER" id="PTHR43792:SF13">
    <property type="entry name" value="ACETYLTRANSFERASE"/>
    <property type="match status" value="1"/>
</dbReference>
<feature type="domain" description="N-acetyltransferase" evidence="1">
    <location>
        <begin position="7"/>
        <end position="166"/>
    </location>
</feature>
<evidence type="ECO:0000313" key="3">
    <source>
        <dbReference type="Proteomes" id="UP001141336"/>
    </source>
</evidence>
<name>A0ABT4IMP1_9EURY</name>
<dbReference type="EMBL" id="JAPTGC010000007">
    <property type="protein sequence ID" value="MCZ0862831.1"/>
    <property type="molecule type" value="Genomic_DNA"/>
</dbReference>